<keyword evidence="7" id="KW-0539">Nucleus</keyword>
<protein>
    <recommendedName>
        <fullName evidence="9">BHLH domain-containing protein</fullName>
    </recommendedName>
</protein>
<dbReference type="Pfam" id="PF00010">
    <property type="entry name" value="HLH"/>
    <property type="match status" value="1"/>
</dbReference>
<feature type="non-terminal residue" evidence="10">
    <location>
        <position position="1"/>
    </location>
</feature>
<proteinExistence type="predicted"/>
<dbReference type="Proteomes" id="UP000014760">
    <property type="component" value="Unassembled WGS sequence"/>
</dbReference>
<dbReference type="EMBL" id="KB303737">
    <property type="protein sequence ID" value="ELU02810.1"/>
    <property type="molecule type" value="Genomic_DNA"/>
</dbReference>
<keyword evidence="2" id="KW-0217">Developmental protein</keyword>
<evidence type="ECO:0000259" key="9">
    <source>
        <dbReference type="PROSITE" id="PS50888"/>
    </source>
</evidence>
<evidence type="ECO:0000256" key="2">
    <source>
        <dbReference type="ARBA" id="ARBA00022473"/>
    </source>
</evidence>
<reference evidence="10 12" key="2">
    <citation type="journal article" date="2013" name="Nature">
        <title>Insights into bilaterian evolution from three spiralian genomes.</title>
        <authorList>
            <person name="Simakov O."/>
            <person name="Marletaz F."/>
            <person name="Cho S.J."/>
            <person name="Edsinger-Gonzales E."/>
            <person name="Havlak P."/>
            <person name="Hellsten U."/>
            <person name="Kuo D.H."/>
            <person name="Larsson T."/>
            <person name="Lv J."/>
            <person name="Arendt D."/>
            <person name="Savage R."/>
            <person name="Osoegawa K."/>
            <person name="de Jong P."/>
            <person name="Grimwood J."/>
            <person name="Chapman J.A."/>
            <person name="Shapiro H."/>
            <person name="Aerts A."/>
            <person name="Otillar R.P."/>
            <person name="Terry A.Y."/>
            <person name="Boore J.L."/>
            <person name="Grigoriev I.V."/>
            <person name="Lindberg D.R."/>
            <person name="Seaver E.C."/>
            <person name="Weisblat D.A."/>
            <person name="Putnam N.H."/>
            <person name="Rokhsar D.S."/>
        </authorList>
    </citation>
    <scope>NUCLEOTIDE SEQUENCE</scope>
    <source>
        <strain evidence="10 12">I ESC-2004</strain>
    </source>
</reference>
<dbReference type="Gene3D" id="4.10.280.10">
    <property type="entry name" value="Helix-loop-helix DNA-binding domain"/>
    <property type="match status" value="1"/>
</dbReference>
<dbReference type="PANTHER" id="PTHR19290:SF162">
    <property type="entry name" value="TRANSCRIPTION FACTOR ATOH7"/>
    <property type="match status" value="1"/>
</dbReference>
<dbReference type="FunFam" id="4.10.280.10:FF:000025">
    <property type="entry name" value="protein atonal homolog 7"/>
    <property type="match status" value="1"/>
</dbReference>
<dbReference type="EMBL" id="AMQN01008683">
    <property type="status" value="NOT_ANNOTATED_CDS"/>
    <property type="molecule type" value="Genomic_DNA"/>
</dbReference>
<comment type="subcellular location">
    <subcellularLocation>
        <location evidence="1">Nucleus</location>
    </subcellularLocation>
</comment>
<dbReference type="InterPro" id="IPR050359">
    <property type="entry name" value="bHLH_transcription_factors"/>
</dbReference>
<keyword evidence="12" id="KW-1185">Reference proteome</keyword>
<accession>R7U8X4</accession>
<feature type="region of interest" description="Disordered" evidence="8">
    <location>
        <begin position="1"/>
        <end position="27"/>
    </location>
</feature>
<dbReference type="OMA" id="ACNACKP"/>
<evidence type="ECO:0000256" key="8">
    <source>
        <dbReference type="SAM" id="MobiDB-lite"/>
    </source>
</evidence>
<dbReference type="AlphaFoldDB" id="R7U8X4"/>
<dbReference type="PANTHER" id="PTHR19290">
    <property type="entry name" value="BASIC HELIX-LOOP-HELIX PROTEIN NEUROGENIN-RELATED"/>
    <property type="match status" value="1"/>
</dbReference>
<dbReference type="STRING" id="283909.R7U8X4"/>
<evidence type="ECO:0000313" key="10">
    <source>
        <dbReference type="EMBL" id="ELU02810.1"/>
    </source>
</evidence>
<feature type="non-terminal residue" evidence="10">
    <location>
        <position position="79"/>
    </location>
</feature>
<evidence type="ECO:0000256" key="1">
    <source>
        <dbReference type="ARBA" id="ARBA00004123"/>
    </source>
</evidence>
<evidence type="ECO:0000313" key="11">
    <source>
        <dbReference type="EnsemblMetazoa" id="CapteP68790"/>
    </source>
</evidence>
<keyword evidence="3" id="KW-0221">Differentiation</keyword>
<dbReference type="GO" id="GO:0007423">
    <property type="term" value="P:sensory organ development"/>
    <property type="evidence" value="ECO:0007669"/>
    <property type="project" value="TreeGrafter"/>
</dbReference>
<evidence type="ECO:0000256" key="5">
    <source>
        <dbReference type="ARBA" id="ARBA00023015"/>
    </source>
</evidence>
<dbReference type="GO" id="GO:0000981">
    <property type="term" value="F:DNA-binding transcription factor activity, RNA polymerase II-specific"/>
    <property type="evidence" value="ECO:0007669"/>
    <property type="project" value="TreeGrafter"/>
</dbReference>
<dbReference type="InterPro" id="IPR011598">
    <property type="entry name" value="bHLH_dom"/>
</dbReference>
<gene>
    <name evidence="10" type="ORF">CAPTEDRAFT_68790</name>
</gene>
<keyword evidence="5" id="KW-0805">Transcription regulation</keyword>
<dbReference type="PROSITE" id="PS50888">
    <property type="entry name" value="BHLH"/>
    <property type="match status" value="1"/>
</dbReference>
<dbReference type="GO" id="GO:0061564">
    <property type="term" value="P:axon development"/>
    <property type="evidence" value="ECO:0007669"/>
    <property type="project" value="TreeGrafter"/>
</dbReference>
<evidence type="ECO:0000256" key="4">
    <source>
        <dbReference type="ARBA" id="ARBA00022902"/>
    </source>
</evidence>
<evidence type="ECO:0000256" key="3">
    <source>
        <dbReference type="ARBA" id="ARBA00022782"/>
    </source>
</evidence>
<dbReference type="GO" id="GO:0005634">
    <property type="term" value="C:nucleus"/>
    <property type="evidence" value="ECO:0007669"/>
    <property type="project" value="UniProtKB-SubCell"/>
</dbReference>
<feature type="domain" description="BHLH" evidence="9">
    <location>
        <begin position="16"/>
        <end position="68"/>
    </location>
</feature>
<dbReference type="GO" id="GO:0045944">
    <property type="term" value="P:positive regulation of transcription by RNA polymerase II"/>
    <property type="evidence" value="ECO:0007669"/>
    <property type="project" value="TreeGrafter"/>
</dbReference>
<sequence length="79" mass="9074">KKTKSHKNPSKDVLRGRRQAANARERRRMNSLNVAFDELRGVIPGLSDDRKLSKYDTLQMAQSYIDALKEVLSKQESDN</sequence>
<keyword evidence="4" id="KW-0524">Neurogenesis</keyword>
<dbReference type="GO" id="GO:0046983">
    <property type="term" value="F:protein dimerization activity"/>
    <property type="evidence" value="ECO:0007669"/>
    <property type="project" value="InterPro"/>
</dbReference>
<evidence type="ECO:0000313" key="12">
    <source>
        <dbReference type="Proteomes" id="UP000014760"/>
    </source>
</evidence>
<reference evidence="11" key="3">
    <citation type="submission" date="2015-06" db="UniProtKB">
        <authorList>
            <consortium name="EnsemblMetazoa"/>
        </authorList>
    </citation>
    <scope>IDENTIFICATION</scope>
</reference>
<dbReference type="OrthoDB" id="6161578at2759"/>
<reference evidence="12" key="1">
    <citation type="submission" date="2012-12" db="EMBL/GenBank/DDBJ databases">
        <authorList>
            <person name="Hellsten U."/>
            <person name="Grimwood J."/>
            <person name="Chapman J.A."/>
            <person name="Shapiro H."/>
            <person name="Aerts A."/>
            <person name="Otillar R.P."/>
            <person name="Terry A.Y."/>
            <person name="Boore J.L."/>
            <person name="Simakov O."/>
            <person name="Marletaz F."/>
            <person name="Cho S.-J."/>
            <person name="Edsinger-Gonzales E."/>
            <person name="Havlak P."/>
            <person name="Kuo D.-H."/>
            <person name="Larsson T."/>
            <person name="Lv J."/>
            <person name="Arendt D."/>
            <person name="Savage R."/>
            <person name="Osoegawa K."/>
            <person name="de Jong P."/>
            <person name="Lindberg D.R."/>
            <person name="Seaver E.C."/>
            <person name="Weisblat D.A."/>
            <person name="Putnam N.H."/>
            <person name="Grigoriev I.V."/>
            <person name="Rokhsar D.S."/>
        </authorList>
    </citation>
    <scope>NUCLEOTIDE SEQUENCE</scope>
    <source>
        <strain evidence="12">I ESC-2004</strain>
    </source>
</reference>
<dbReference type="HOGENOM" id="CLU_171328_3_1_1"/>
<dbReference type="SUPFAM" id="SSF47459">
    <property type="entry name" value="HLH, helix-loop-helix DNA-binding domain"/>
    <property type="match status" value="1"/>
</dbReference>
<dbReference type="SMART" id="SM00353">
    <property type="entry name" value="HLH"/>
    <property type="match status" value="1"/>
</dbReference>
<dbReference type="GO" id="GO:0070888">
    <property type="term" value="F:E-box binding"/>
    <property type="evidence" value="ECO:0007669"/>
    <property type="project" value="TreeGrafter"/>
</dbReference>
<keyword evidence="6" id="KW-0804">Transcription</keyword>
<evidence type="ECO:0000256" key="6">
    <source>
        <dbReference type="ARBA" id="ARBA00023163"/>
    </source>
</evidence>
<organism evidence="10">
    <name type="scientific">Capitella teleta</name>
    <name type="common">Polychaete worm</name>
    <dbReference type="NCBI Taxonomy" id="283909"/>
    <lineage>
        <taxon>Eukaryota</taxon>
        <taxon>Metazoa</taxon>
        <taxon>Spiralia</taxon>
        <taxon>Lophotrochozoa</taxon>
        <taxon>Annelida</taxon>
        <taxon>Polychaeta</taxon>
        <taxon>Sedentaria</taxon>
        <taxon>Scolecida</taxon>
        <taxon>Capitellidae</taxon>
        <taxon>Capitella</taxon>
    </lineage>
</organism>
<evidence type="ECO:0000256" key="7">
    <source>
        <dbReference type="ARBA" id="ARBA00023242"/>
    </source>
</evidence>
<dbReference type="EnsemblMetazoa" id="CapteT68790">
    <property type="protein sequence ID" value="CapteP68790"/>
    <property type="gene ID" value="CapteG68790"/>
</dbReference>
<dbReference type="InterPro" id="IPR036638">
    <property type="entry name" value="HLH_DNA-bd_sf"/>
</dbReference>
<name>R7U8X4_CAPTE</name>